<gene>
    <name evidence="1" type="ORF">KI387_029892</name>
</gene>
<proteinExistence type="predicted"/>
<protein>
    <submittedName>
        <fullName evidence="1">Uncharacterized protein</fullName>
    </submittedName>
</protein>
<comment type="caution">
    <text evidence="1">The sequence shown here is derived from an EMBL/GenBank/DDBJ whole genome shotgun (WGS) entry which is preliminary data.</text>
</comment>
<feature type="non-terminal residue" evidence="1">
    <location>
        <position position="1"/>
    </location>
</feature>
<accession>A0AA38FDR9</accession>
<dbReference type="AlphaFoldDB" id="A0AA38FDR9"/>
<name>A0AA38FDR9_TAXCH</name>
<organism evidence="1 2">
    <name type="scientific">Taxus chinensis</name>
    <name type="common">Chinese yew</name>
    <name type="synonym">Taxus wallichiana var. chinensis</name>
    <dbReference type="NCBI Taxonomy" id="29808"/>
    <lineage>
        <taxon>Eukaryota</taxon>
        <taxon>Viridiplantae</taxon>
        <taxon>Streptophyta</taxon>
        <taxon>Embryophyta</taxon>
        <taxon>Tracheophyta</taxon>
        <taxon>Spermatophyta</taxon>
        <taxon>Pinopsida</taxon>
        <taxon>Pinidae</taxon>
        <taxon>Conifers II</taxon>
        <taxon>Cupressales</taxon>
        <taxon>Taxaceae</taxon>
        <taxon>Taxus</taxon>
    </lineage>
</organism>
<sequence>WRIKLTAVPQFRQSSSQAQARFQCRILLIQCPALQVMQNSCFDLLLLLLHSHSSTLGSLFPSRPAWLWPLR</sequence>
<feature type="non-terminal residue" evidence="1">
    <location>
        <position position="71"/>
    </location>
</feature>
<reference evidence="1 2" key="1">
    <citation type="journal article" date="2021" name="Nat. Plants">
        <title>The Taxus genome provides insights into paclitaxel biosynthesis.</title>
        <authorList>
            <person name="Xiong X."/>
            <person name="Gou J."/>
            <person name="Liao Q."/>
            <person name="Li Y."/>
            <person name="Zhou Q."/>
            <person name="Bi G."/>
            <person name="Li C."/>
            <person name="Du R."/>
            <person name="Wang X."/>
            <person name="Sun T."/>
            <person name="Guo L."/>
            <person name="Liang H."/>
            <person name="Lu P."/>
            <person name="Wu Y."/>
            <person name="Zhang Z."/>
            <person name="Ro D.K."/>
            <person name="Shang Y."/>
            <person name="Huang S."/>
            <person name="Yan J."/>
        </authorList>
    </citation>
    <scope>NUCLEOTIDE SEQUENCE [LARGE SCALE GENOMIC DNA]</scope>
    <source>
        <strain evidence="1">Ta-2019</strain>
    </source>
</reference>
<dbReference type="Proteomes" id="UP000824469">
    <property type="component" value="Unassembled WGS sequence"/>
</dbReference>
<evidence type="ECO:0000313" key="1">
    <source>
        <dbReference type="EMBL" id="KAH9298210.1"/>
    </source>
</evidence>
<evidence type="ECO:0000313" key="2">
    <source>
        <dbReference type="Proteomes" id="UP000824469"/>
    </source>
</evidence>
<dbReference type="EMBL" id="JAHRHJ020000010">
    <property type="protein sequence ID" value="KAH9298210.1"/>
    <property type="molecule type" value="Genomic_DNA"/>
</dbReference>
<keyword evidence="2" id="KW-1185">Reference proteome</keyword>